<evidence type="ECO:0000256" key="1">
    <source>
        <dbReference type="ARBA" id="ARBA00004123"/>
    </source>
</evidence>
<feature type="region of interest" description="Disordered" evidence="4">
    <location>
        <begin position="158"/>
        <end position="178"/>
    </location>
</feature>
<dbReference type="PROSITE" id="PS00463">
    <property type="entry name" value="ZN2_CY6_FUNGAL_1"/>
    <property type="match status" value="1"/>
</dbReference>
<evidence type="ECO:0000256" key="4">
    <source>
        <dbReference type="SAM" id="MobiDB-lite"/>
    </source>
</evidence>
<dbReference type="OrthoDB" id="2269373at2759"/>
<dbReference type="GO" id="GO:0006351">
    <property type="term" value="P:DNA-templated transcription"/>
    <property type="evidence" value="ECO:0007669"/>
    <property type="project" value="InterPro"/>
</dbReference>
<evidence type="ECO:0000256" key="2">
    <source>
        <dbReference type="ARBA" id="ARBA00022723"/>
    </source>
</evidence>
<dbReference type="PANTHER" id="PTHR31001">
    <property type="entry name" value="UNCHARACTERIZED TRANSCRIPTIONAL REGULATORY PROTEIN"/>
    <property type="match status" value="1"/>
</dbReference>
<accession>A0A6A6T9A9</accession>
<keyword evidence="7" id="KW-1185">Reference proteome</keyword>
<evidence type="ECO:0000313" key="7">
    <source>
        <dbReference type="Proteomes" id="UP000799324"/>
    </source>
</evidence>
<proteinExistence type="predicted"/>
<dbReference type="GO" id="GO:0003677">
    <property type="term" value="F:DNA binding"/>
    <property type="evidence" value="ECO:0007669"/>
    <property type="project" value="InterPro"/>
</dbReference>
<dbReference type="InterPro" id="IPR050613">
    <property type="entry name" value="Sec_Metabolite_Reg"/>
</dbReference>
<keyword evidence="2" id="KW-0479">Metal-binding</keyword>
<evidence type="ECO:0000259" key="5">
    <source>
        <dbReference type="PROSITE" id="PS50048"/>
    </source>
</evidence>
<dbReference type="GO" id="GO:0000981">
    <property type="term" value="F:DNA-binding transcription factor activity, RNA polymerase II-specific"/>
    <property type="evidence" value="ECO:0007669"/>
    <property type="project" value="InterPro"/>
</dbReference>
<organism evidence="6 7">
    <name type="scientific">Lophiostoma macrostomum CBS 122681</name>
    <dbReference type="NCBI Taxonomy" id="1314788"/>
    <lineage>
        <taxon>Eukaryota</taxon>
        <taxon>Fungi</taxon>
        <taxon>Dikarya</taxon>
        <taxon>Ascomycota</taxon>
        <taxon>Pezizomycotina</taxon>
        <taxon>Dothideomycetes</taxon>
        <taxon>Pleosporomycetidae</taxon>
        <taxon>Pleosporales</taxon>
        <taxon>Lophiostomataceae</taxon>
        <taxon>Lophiostoma</taxon>
    </lineage>
</organism>
<feature type="compositionally biased region" description="Basic and acidic residues" evidence="4">
    <location>
        <begin position="77"/>
        <end position="87"/>
    </location>
</feature>
<dbReference type="PROSITE" id="PS50048">
    <property type="entry name" value="ZN2_CY6_FUNGAL_2"/>
    <property type="match status" value="1"/>
</dbReference>
<dbReference type="Proteomes" id="UP000799324">
    <property type="component" value="Unassembled WGS sequence"/>
</dbReference>
<dbReference type="CDD" id="cd00067">
    <property type="entry name" value="GAL4"/>
    <property type="match status" value="1"/>
</dbReference>
<protein>
    <recommendedName>
        <fullName evidence="5">Zn(2)-C6 fungal-type domain-containing protein</fullName>
    </recommendedName>
</protein>
<evidence type="ECO:0000313" key="6">
    <source>
        <dbReference type="EMBL" id="KAF2655831.1"/>
    </source>
</evidence>
<dbReference type="CDD" id="cd12148">
    <property type="entry name" value="fungal_TF_MHR"/>
    <property type="match status" value="1"/>
</dbReference>
<dbReference type="Pfam" id="PF04082">
    <property type="entry name" value="Fungal_trans"/>
    <property type="match status" value="1"/>
</dbReference>
<dbReference type="Gene3D" id="4.10.240.10">
    <property type="entry name" value="Zn(2)-C6 fungal-type DNA-binding domain"/>
    <property type="match status" value="1"/>
</dbReference>
<gene>
    <name evidence="6" type="ORF">K491DRAFT_598281</name>
</gene>
<reference evidence="6" key="1">
    <citation type="journal article" date="2020" name="Stud. Mycol.">
        <title>101 Dothideomycetes genomes: a test case for predicting lifestyles and emergence of pathogens.</title>
        <authorList>
            <person name="Haridas S."/>
            <person name="Albert R."/>
            <person name="Binder M."/>
            <person name="Bloem J."/>
            <person name="Labutti K."/>
            <person name="Salamov A."/>
            <person name="Andreopoulos B."/>
            <person name="Baker S."/>
            <person name="Barry K."/>
            <person name="Bills G."/>
            <person name="Bluhm B."/>
            <person name="Cannon C."/>
            <person name="Castanera R."/>
            <person name="Culley D."/>
            <person name="Daum C."/>
            <person name="Ezra D."/>
            <person name="Gonzalez J."/>
            <person name="Henrissat B."/>
            <person name="Kuo A."/>
            <person name="Liang C."/>
            <person name="Lipzen A."/>
            <person name="Lutzoni F."/>
            <person name="Magnuson J."/>
            <person name="Mondo S."/>
            <person name="Nolan M."/>
            <person name="Ohm R."/>
            <person name="Pangilinan J."/>
            <person name="Park H.-J."/>
            <person name="Ramirez L."/>
            <person name="Alfaro M."/>
            <person name="Sun H."/>
            <person name="Tritt A."/>
            <person name="Yoshinaga Y."/>
            <person name="Zwiers L.-H."/>
            <person name="Turgeon B."/>
            <person name="Goodwin S."/>
            <person name="Spatafora J."/>
            <person name="Crous P."/>
            <person name="Grigoriev I."/>
        </authorList>
    </citation>
    <scope>NUCLEOTIDE SEQUENCE</scope>
    <source>
        <strain evidence="6">CBS 122681</strain>
    </source>
</reference>
<comment type="subcellular location">
    <subcellularLocation>
        <location evidence="1">Nucleus</location>
    </subcellularLocation>
</comment>
<keyword evidence="3" id="KW-0539">Nucleus</keyword>
<dbReference type="InterPro" id="IPR036864">
    <property type="entry name" value="Zn2-C6_fun-type_DNA-bd_sf"/>
</dbReference>
<dbReference type="SMART" id="SM00066">
    <property type="entry name" value="GAL4"/>
    <property type="match status" value="1"/>
</dbReference>
<sequence>MDTAGSSSVPNPTKPTYACVRCSDRKVKCNREVPCSACVRHRALCIYRPPKAPRRKKTHAPHDQLVERLRRYEHLLQERGIDPEPPRSIDNPEEIPPIEQGPTPAASAETAGVAQSPMPVSAPSEPRATIFKPEVIQGRSGTRLVDNSLWSRVALEIDENEENVEEDSANDTSDDLPSDDDFGYVLGDKMPNMSPLHPSAEQIYELWGIFLENVNPLSKVIHVPTLQPAIVKAVNNIAQIPRGFEALMFSIYSTAILTLTDNDCVSRFSEPRSILLRRYISATKIALSRAKFMSSNSIVIMQALLFHLLSLRDHSEPRAVWTLTGVAVRIGQGMGMRIDGTLLGLSPFETELRRRIWWQLNMHEFRAAELCGQAKYRDFKLDETTPKIGANVNDCDMHPSMTSAPVESGKITEMLWCSFRTDLATGGAAQQERLRNAGKVGFTSEEFIAMDDLTIKDRFLQEMEEKVETKYLRFCDPSEPLQFMTLVGGRLALNLARFLTHHPRRWAQQSHVPDEEKKLVWDVVMQLLQQYDMMQSSPQLQRFAWNVPYFIQWHAVIHAMDLLRAEPLYPDATKAWRLIEALYRNNAEMLLVTDRPILLAVGNLCLKAYDARETVLSRDGRKEQVPEYIMKLRERARARKEALLERRARKTNVNVPPLHSHIEGPTSTLPSDRLLSQQFATHDHLAMPPSDDTFWLSDALVSDTFTIGAVDPMDLDTQDYDFGGSGGDAVDWAQLDAWFGDPVLANLGGR</sequence>
<dbReference type="GO" id="GO:0008270">
    <property type="term" value="F:zinc ion binding"/>
    <property type="evidence" value="ECO:0007669"/>
    <property type="project" value="InterPro"/>
</dbReference>
<dbReference type="Pfam" id="PF00172">
    <property type="entry name" value="Zn_clus"/>
    <property type="match status" value="1"/>
</dbReference>
<feature type="region of interest" description="Disordered" evidence="4">
    <location>
        <begin position="77"/>
        <end position="126"/>
    </location>
</feature>
<dbReference type="InterPro" id="IPR001138">
    <property type="entry name" value="Zn2Cys6_DnaBD"/>
</dbReference>
<name>A0A6A6T9A9_9PLEO</name>
<feature type="domain" description="Zn(2)-C6 fungal-type" evidence="5">
    <location>
        <begin position="18"/>
        <end position="47"/>
    </location>
</feature>
<dbReference type="SUPFAM" id="SSF57701">
    <property type="entry name" value="Zn2/Cys6 DNA-binding domain"/>
    <property type="match status" value="1"/>
</dbReference>
<dbReference type="PANTHER" id="PTHR31001:SF85">
    <property type="entry name" value="ZN(II)2CYS6 TRANSCRIPTION FACTOR (EUROFUNG)"/>
    <property type="match status" value="1"/>
</dbReference>
<dbReference type="GO" id="GO:0005634">
    <property type="term" value="C:nucleus"/>
    <property type="evidence" value="ECO:0007669"/>
    <property type="project" value="UniProtKB-SubCell"/>
</dbReference>
<dbReference type="AlphaFoldDB" id="A0A6A6T9A9"/>
<dbReference type="EMBL" id="MU004344">
    <property type="protein sequence ID" value="KAF2655831.1"/>
    <property type="molecule type" value="Genomic_DNA"/>
</dbReference>
<evidence type="ECO:0000256" key="3">
    <source>
        <dbReference type="ARBA" id="ARBA00023242"/>
    </source>
</evidence>
<dbReference type="InterPro" id="IPR007219">
    <property type="entry name" value="XnlR_reg_dom"/>
</dbReference>